<dbReference type="AlphaFoldDB" id="A0A1F5HEZ6"/>
<dbReference type="GO" id="GO:0006629">
    <property type="term" value="P:lipid metabolic process"/>
    <property type="evidence" value="ECO:0007669"/>
    <property type="project" value="InterPro"/>
</dbReference>
<accession>A0A1F5HEZ6</accession>
<evidence type="ECO:0000313" key="2">
    <source>
        <dbReference type="Proteomes" id="UP000176751"/>
    </source>
</evidence>
<reference evidence="1 2" key="1">
    <citation type="journal article" date="2016" name="Nat. Commun.">
        <title>Thousands of microbial genomes shed light on interconnected biogeochemical processes in an aquifer system.</title>
        <authorList>
            <person name="Anantharaman K."/>
            <person name="Brown C.T."/>
            <person name="Hug L.A."/>
            <person name="Sharon I."/>
            <person name="Castelle C.J."/>
            <person name="Probst A.J."/>
            <person name="Thomas B.C."/>
            <person name="Singh A."/>
            <person name="Wilkins M.J."/>
            <person name="Karaoz U."/>
            <person name="Brodie E.L."/>
            <person name="Williams K.H."/>
            <person name="Hubbard S.S."/>
            <person name="Banfield J.F."/>
        </authorList>
    </citation>
    <scope>NUCLEOTIDE SEQUENCE [LARGE SCALE GENOMIC DNA]</scope>
</reference>
<proteinExistence type="predicted"/>
<comment type="caution">
    <text evidence="1">The sequence shown here is derived from an EMBL/GenBank/DDBJ whole genome shotgun (WGS) entry which is preliminary data.</text>
</comment>
<evidence type="ECO:0000313" key="1">
    <source>
        <dbReference type="EMBL" id="OGE02737.1"/>
    </source>
</evidence>
<sequence length="199" mass="22820">MKVIAHSIKSLHEARNALKKGANFIEVDVSKRLLLPKFVIQHSAIKGALGIGPILVSVFIPKIREKLFLDIKDHAISLTFAAKLSHLLSAFKVKNVRICGLNWQVVSKLCEKNNLLPFYTLKTRRHVEKIRKQLSFLEKPAGFSVHYRLITKEFLEEFKKDQTEIWGWTINDLTTARHLVSLGIDGIITDEWESLLKLR</sequence>
<evidence type="ECO:0008006" key="3">
    <source>
        <dbReference type="Google" id="ProtNLM"/>
    </source>
</evidence>
<dbReference type="Gene3D" id="3.20.20.190">
    <property type="entry name" value="Phosphatidylinositol (PI) phosphodiesterase"/>
    <property type="match status" value="1"/>
</dbReference>
<dbReference type="EMBL" id="MFCA01000010">
    <property type="protein sequence ID" value="OGE02737.1"/>
    <property type="molecule type" value="Genomic_DNA"/>
</dbReference>
<dbReference type="Proteomes" id="UP000176751">
    <property type="component" value="Unassembled WGS sequence"/>
</dbReference>
<dbReference type="CDD" id="cd08556">
    <property type="entry name" value="GDPD"/>
    <property type="match status" value="1"/>
</dbReference>
<dbReference type="SUPFAM" id="SSF51695">
    <property type="entry name" value="PLC-like phosphodiesterases"/>
    <property type="match status" value="1"/>
</dbReference>
<dbReference type="GO" id="GO:0008081">
    <property type="term" value="F:phosphoric diester hydrolase activity"/>
    <property type="evidence" value="ECO:0007669"/>
    <property type="project" value="InterPro"/>
</dbReference>
<name>A0A1F5HEZ6_9BACT</name>
<dbReference type="STRING" id="1797737.A2196_03425"/>
<dbReference type="InterPro" id="IPR017946">
    <property type="entry name" value="PLC-like_Pdiesterase_TIM-brl"/>
</dbReference>
<organism evidence="1 2">
    <name type="scientific">Candidatus Curtissbacteria bacterium RIFOXYA1_FULL_41_14</name>
    <dbReference type="NCBI Taxonomy" id="1797737"/>
    <lineage>
        <taxon>Bacteria</taxon>
        <taxon>Candidatus Curtissiibacteriota</taxon>
    </lineage>
</organism>
<dbReference type="PANTHER" id="PTHR46211:SF14">
    <property type="entry name" value="GLYCEROPHOSPHODIESTER PHOSPHODIESTERASE"/>
    <property type="match status" value="1"/>
</dbReference>
<protein>
    <recommendedName>
        <fullName evidence="3">GP-PDE domain-containing protein</fullName>
    </recommendedName>
</protein>
<dbReference type="PANTHER" id="PTHR46211">
    <property type="entry name" value="GLYCEROPHOSPHORYL DIESTER PHOSPHODIESTERASE"/>
    <property type="match status" value="1"/>
</dbReference>
<gene>
    <name evidence="1" type="ORF">A2196_03425</name>
</gene>